<keyword evidence="1" id="KW-0472">Membrane</keyword>
<evidence type="ECO:0000313" key="2">
    <source>
        <dbReference type="EMBL" id="GFH55328.1"/>
    </source>
</evidence>
<keyword evidence="3" id="KW-1185">Reference proteome</keyword>
<protein>
    <submittedName>
        <fullName evidence="2">Uncharacterized protein</fullName>
    </submittedName>
</protein>
<comment type="caution">
    <text evidence="2">The sequence shown here is derived from an EMBL/GenBank/DDBJ whole genome shotgun (WGS) entry which is preliminary data.</text>
</comment>
<evidence type="ECO:0000256" key="1">
    <source>
        <dbReference type="SAM" id="Phobius"/>
    </source>
</evidence>
<feature type="transmembrane region" description="Helical" evidence="1">
    <location>
        <begin position="172"/>
        <end position="194"/>
    </location>
</feature>
<evidence type="ECO:0000313" key="3">
    <source>
        <dbReference type="Proteomes" id="UP001054902"/>
    </source>
</evidence>
<keyword evidence="1" id="KW-1133">Transmembrane helix</keyword>
<proteinExistence type="predicted"/>
<feature type="transmembrane region" description="Helical" evidence="1">
    <location>
        <begin position="237"/>
        <end position="252"/>
    </location>
</feature>
<gene>
    <name evidence="2" type="ORF">CTEN210_11804</name>
</gene>
<feature type="transmembrane region" description="Helical" evidence="1">
    <location>
        <begin position="130"/>
        <end position="152"/>
    </location>
</feature>
<sequence length="253" mass="27908">MESIIHSIVTPMQATVVATIFTFYRGIILTLAPNRSSKTFGSASNISPINKEMLRRAGIGLLAIAIRVYCVVLNDFGHRLASVINQSMWTAKLLETLLNLEENNAVEPIDAIVLFTMLVGTYVAIYKEEYIYTVLKVDGALGLCSGTLLFLFPNQFVKNKLEATKTDALTHIYVNTHGMALVLTGSYLTSVGFGMDAQNAFGYNALLASVLQLVKVFVIEDIENVKDIDSKKRKTQFCIRSCIFALLALIILI</sequence>
<dbReference type="EMBL" id="BLLK01000047">
    <property type="protein sequence ID" value="GFH55328.1"/>
    <property type="molecule type" value="Genomic_DNA"/>
</dbReference>
<dbReference type="AlphaFoldDB" id="A0AAD3CZZ9"/>
<reference evidence="2 3" key="1">
    <citation type="journal article" date="2021" name="Sci. Rep.">
        <title>The genome of the diatom Chaetoceros tenuissimus carries an ancient integrated fragment of an extant virus.</title>
        <authorList>
            <person name="Hongo Y."/>
            <person name="Kimura K."/>
            <person name="Takaki Y."/>
            <person name="Yoshida Y."/>
            <person name="Baba S."/>
            <person name="Kobayashi G."/>
            <person name="Nagasaki K."/>
            <person name="Hano T."/>
            <person name="Tomaru Y."/>
        </authorList>
    </citation>
    <scope>NUCLEOTIDE SEQUENCE [LARGE SCALE GENOMIC DNA]</scope>
    <source>
        <strain evidence="2 3">NIES-3715</strain>
    </source>
</reference>
<accession>A0AAD3CZZ9</accession>
<name>A0AAD3CZZ9_9STRA</name>
<dbReference type="Proteomes" id="UP001054902">
    <property type="component" value="Unassembled WGS sequence"/>
</dbReference>
<keyword evidence="1" id="KW-0812">Transmembrane</keyword>
<organism evidence="2 3">
    <name type="scientific">Chaetoceros tenuissimus</name>
    <dbReference type="NCBI Taxonomy" id="426638"/>
    <lineage>
        <taxon>Eukaryota</taxon>
        <taxon>Sar</taxon>
        <taxon>Stramenopiles</taxon>
        <taxon>Ochrophyta</taxon>
        <taxon>Bacillariophyta</taxon>
        <taxon>Coscinodiscophyceae</taxon>
        <taxon>Chaetocerotophycidae</taxon>
        <taxon>Chaetocerotales</taxon>
        <taxon>Chaetocerotaceae</taxon>
        <taxon>Chaetoceros</taxon>
    </lineage>
</organism>
<feature type="transmembrane region" description="Helical" evidence="1">
    <location>
        <begin position="12"/>
        <end position="32"/>
    </location>
</feature>